<dbReference type="AlphaFoldDB" id="A0A844HR84"/>
<comment type="caution">
    <text evidence="1">The sequence shown here is derived from an EMBL/GenBank/DDBJ whole genome shotgun (WGS) entry which is preliminary data.</text>
</comment>
<dbReference type="InterPro" id="IPR009057">
    <property type="entry name" value="Homeodomain-like_sf"/>
</dbReference>
<dbReference type="RefSeq" id="WP_155040611.1">
    <property type="nucleotide sequence ID" value="NZ_WMIG01000009.1"/>
</dbReference>
<dbReference type="Proteomes" id="UP000449846">
    <property type="component" value="Unassembled WGS sequence"/>
</dbReference>
<sequence length="127" mass="14565">MMALLQSLPPSAQEIADVIGRERTLYLIGQLPRSGSRKWRVNLYVPKRVNPDHPLVRMIGWDDANRLVDEFGGMILQPSNCNFLHREFRNREVRRLRDEGWSISAIADAVEISARQVFYLLADASSD</sequence>
<name>A0A844HR84_9RHOB</name>
<protein>
    <recommendedName>
        <fullName evidence="3">Mor transcription activator domain-containing protein</fullName>
    </recommendedName>
</protein>
<evidence type="ECO:0000313" key="2">
    <source>
        <dbReference type="Proteomes" id="UP000449846"/>
    </source>
</evidence>
<dbReference type="EMBL" id="WMIG01000009">
    <property type="protein sequence ID" value="MTH60675.1"/>
    <property type="molecule type" value="Genomic_DNA"/>
</dbReference>
<keyword evidence="2" id="KW-1185">Reference proteome</keyword>
<evidence type="ECO:0000313" key="1">
    <source>
        <dbReference type="EMBL" id="MTH60675.1"/>
    </source>
</evidence>
<reference evidence="1 2" key="1">
    <citation type="submission" date="2019-11" db="EMBL/GenBank/DDBJ databases">
        <authorList>
            <person name="Dong K."/>
        </authorList>
    </citation>
    <scope>NUCLEOTIDE SEQUENCE [LARGE SCALE GENOMIC DNA]</scope>
    <source>
        <strain evidence="1 2">NBRC 112902</strain>
    </source>
</reference>
<accession>A0A844HR84</accession>
<organism evidence="1 2">
    <name type="scientific">Paracoccus litorisediminis</name>
    <dbReference type="NCBI Taxonomy" id="2006130"/>
    <lineage>
        <taxon>Bacteria</taxon>
        <taxon>Pseudomonadati</taxon>
        <taxon>Pseudomonadota</taxon>
        <taxon>Alphaproteobacteria</taxon>
        <taxon>Rhodobacterales</taxon>
        <taxon>Paracoccaceae</taxon>
        <taxon>Paracoccus</taxon>
    </lineage>
</organism>
<proteinExistence type="predicted"/>
<dbReference type="OrthoDB" id="7432755at2"/>
<evidence type="ECO:0008006" key="3">
    <source>
        <dbReference type="Google" id="ProtNLM"/>
    </source>
</evidence>
<gene>
    <name evidence="1" type="ORF">GL300_15780</name>
</gene>
<dbReference type="SUPFAM" id="SSF46689">
    <property type="entry name" value="Homeodomain-like"/>
    <property type="match status" value="1"/>
</dbReference>